<evidence type="ECO:0000256" key="3">
    <source>
        <dbReference type="ARBA" id="ARBA00023125"/>
    </source>
</evidence>
<dbReference type="InterPro" id="IPR000847">
    <property type="entry name" value="LysR_HTH_N"/>
</dbReference>
<organism evidence="9">
    <name type="scientific">Cupriavidus oxalaticus</name>
    <dbReference type="NCBI Taxonomy" id="96344"/>
    <lineage>
        <taxon>Bacteria</taxon>
        <taxon>Pseudomonadati</taxon>
        <taxon>Pseudomonadota</taxon>
        <taxon>Betaproteobacteria</taxon>
        <taxon>Burkholderiales</taxon>
        <taxon>Burkholderiaceae</taxon>
        <taxon>Cupriavidus</taxon>
    </lineage>
</organism>
<keyword evidence="3" id="KW-0238">DNA-binding</keyword>
<reference evidence="9" key="2">
    <citation type="submission" date="2018-01" db="EMBL/GenBank/DDBJ databases">
        <authorList>
            <person name="Clerissi C."/>
        </authorList>
    </citation>
    <scope>NUCLEOTIDE SEQUENCE</scope>
    <source>
        <strain evidence="9">Cupriavidus oxalaticus LMG 2235</strain>
    </source>
</reference>
<keyword evidence="2" id="KW-0805">Transcription regulation</keyword>
<keyword evidence="12" id="KW-1185">Reference proteome</keyword>
<dbReference type="Proteomes" id="UP000623307">
    <property type="component" value="Chromosome 2"/>
</dbReference>
<dbReference type="GO" id="GO:0032993">
    <property type="term" value="C:protein-DNA complex"/>
    <property type="evidence" value="ECO:0007669"/>
    <property type="project" value="TreeGrafter"/>
</dbReference>
<dbReference type="Gene3D" id="3.40.190.10">
    <property type="entry name" value="Periplasmic binding protein-like II"/>
    <property type="match status" value="2"/>
</dbReference>
<dbReference type="SUPFAM" id="SSF46785">
    <property type="entry name" value="Winged helix' DNA-binding domain"/>
    <property type="match status" value="1"/>
</dbReference>
<dbReference type="GO" id="GO:0003700">
    <property type="term" value="F:DNA-binding transcription factor activity"/>
    <property type="evidence" value="ECO:0007669"/>
    <property type="project" value="InterPro"/>
</dbReference>
<dbReference type="OrthoDB" id="8987936at2"/>
<dbReference type="InterPro" id="IPR036388">
    <property type="entry name" value="WH-like_DNA-bd_sf"/>
</dbReference>
<dbReference type="PANTHER" id="PTHR30346:SF17">
    <property type="entry name" value="LYSR FAMILY TRANSCRIPTIONAL REGULATOR"/>
    <property type="match status" value="1"/>
</dbReference>
<dbReference type="EMBL" id="OGUS01000114">
    <property type="protein sequence ID" value="SPC12306.1"/>
    <property type="molecule type" value="Genomic_DNA"/>
</dbReference>
<dbReference type="PANTHER" id="PTHR30346">
    <property type="entry name" value="TRANSCRIPTIONAL DUAL REGULATOR HCAR-RELATED"/>
    <property type="match status" value="1"/>
</dbReference>
<dbReference type="PRINTS" id="PR00039">
    <property type="entry name" value="HTHLYSR"/>
</dbReference>
<evidence type="ECO:0000313" key="9">
    <source>
        <dbReference type="EMBL" id="SPC12306.1"/>
    </source>
</evidence>
<proteinExistence type="inferred from homology"/>
<dbReference type="InterPro" id="IPR005119">
    <property type="entry name" value="LysR_subst-bd"/>
</dbReference>
<evidence type="ECO:0000259" key="5">
    <source>
        <dbReference type="PROSITE" id="PS50931"/>
    </source>
</evidence>
<dbReference type="Proteomes" id="UP000325743">
    <property type="component" value="Chromosome 2"/>
</dbReference>
<dbReference type="Gene3D" id="1.10.10.10">
    <property type="entry name" value="Winged helix-like DNA-binding domain superfamily/Winged helix DNA-binding domain"/>
    <property type="match status" value="1"/>
</dbReference>
<gene>
    <name evidence="9" type="ORF">CO2235_140107</name>
    <name evidence="8" type="ORF">CO2235_U1080008</name>
    <name evidence="6" type="ORF">D2917_20245</name>
    <name evidence="7" type="ORF">JTE92_20145</name>
</gene>
<dbReference type="PROSITE" id="PS50931">
    <property type="entry name" value="HTH_LYSR"/>
    <property type="match status" value="1"/>
</dbReference>
<evidence type="ECO:0000313" key="8">
    <source>
        <dbReference type="EMBL" id="SPC05541.1"/>
    </source>
</evidence>
<protein>
    <submittedName>
        <fullName evidence="6">LysR family transcriptional regulator</fullName>
    </submittedName>
    <submittedName>
        <fullName evidence="9">Transcriptional regulator, LysR family</fullName>
    </submittedName>
</protein>
<reference evidence="6 11" key="3">
    <citation type="submission" date="2018-09" db="EMBL/GenBank/DDBJ databases">
        <title>Complete genome sequence of Cupriavidus oxalaticus T2, a bacterium capable of phenol tolerance and degradation.</title>
        <authorList>
            <person name="Yan J."/>
        </authorList>
    </citation>
    <scope>NUCLEOTIDE SEQUENCE [LARGE SCALE GENOMIC DNA]</scope>
    <source>
        <strain evidence="6 11">T2</strain>
    </source>
</reference>
<evidence type="ECO:0000256" key="2">
    <source>
        <dbReference type="ARBA" id="ARBA00023015"/>
    </source>
</evidence>
<dbReference type="GO" id="GO:0003677">
    <property type="term" value="F:DNA binding"/>
    <property type="evidence" value="ECO:0007669"/>
    <property type="project" value="UniProtKB-KW"/>
</dbReference>
<dbReference type="CDD" id="cd08414">
    <property type="entry name" value="PBP2_LTTR_aromatics_like"/>
    <property type="match status" value="1"/>
</dbReference>
<dbReference type="Pfam" id="PF03466">
    <property type="entry name" value="LysR_substrate"/>
    <property type="match status" value="1"/>
</dbReference>
<keyword evidence="4" id="KW-0804">Transcription</keyword>
<comment type="similarity">
    <text evidence="1">Belongs to the LysR transcriptional regulatory family.</text>
</comment>
<feature type="domain" description="HTH lysR-type" evidence="5">
    <location>
        <begin position="4"/>
        <end position="61"/>
    </location>
</feature>
<evidence type="ECO:0000313" key="11">
    <source>
        <dbReference type="Proteomes" id="UP000325743"/>
    </source>
</evidence>
<dbReference type="EMBL" id="OGUS01000011">
    <property type="protein sequence ID" value="SPC05541.1"/>
    <property type="molecule type" value="Genomic_DNA"/>
</dbReference>
<dbReference type="Pfam" id="PF00126">
    <property type="entry name" value="HTH_1"/>
    <property type="match status" value="1"/>
</dbReference>
<evidence type="ECO:0000313" key="10">
    <source>
        <dbReference type="Proteomes" id="UP000256862"/>
    </source>
</evidence>
<dbReference type="InterPro" id="IPR036390">
    <property type="entry name" value="WH_DNA-bd_sf"/>
</dbReference>
<evidence type="ECO:0000256" key="1">
    <source>
        <dbReference type="ARBA" id="ARBA00009437"/>
    </source>
</evidence>
<dbReference type="EMBL" id="CP032519">
    <property type="protein sequence ID" value="QEZ46564.1"/>
    <property type="molecule type" value="Genomic_DNA"/>
</dbReference>
<evidence type="ECO:0000313" key="12">
    <source>
        <dbReference type="Proteomes" id="UP000623307"/>
    </source>
</evidence>
<dbReference type="SUPFAM" id="SSF53850">
    <property type="entry name" value="Periplasmic binding protein-like II"/>
    <property type="match status" value="1"/>
</dbReference>
<name>A0A375G2S4_9BURK</name>
<evidence type="ECO:0000256" key="4">
    <source>
        <dbReference type="ARBA" id="ARBA00023163"/>
    </source>
</evidence>
<reference evidence="10" key="1">
    <citation type="submission" date="2018-01" db="EMBL/GenBank/DDBJ databases">
        <authorList>
            <person name="Gaut B.S."/>
            <person name="Morton B.R."/>
            <person name="Clegg M.T."/>
            <person name="Duvall M.R."/>
        </authorList>
    </citation>
    <scope>NUCLEOTIDE SEQUENCE [LARGE SCALE GENOMIC DNA]</scope>
</reference>
<dbReference type="RefSeq" id="WP_063238945.1">
    <property type="nucleotide sequence ID" value="NZ_CP032519.1"/>
</dbReference>
<reference evidence="7 12" key="4">
    <citation type="submission" date="2021-02" db="EMBL/GenBank/DDBJ databases">
        <title>Complete Genome Sequence of Cupriavidus oxalaticus Strain Ox1, a Soil Oxalate-Degrading Species.</title>
        <authorList>
            <person name="Palmieri F."/>
            <person name="Udriet P."/>
            <person name="Deuasquier M."/>
            <person name="Beaudoing E."/>
            <person name="Johnson S.L."/>
            <person name="Davenport K.W."/>
            <person name="Chain P.S."/>
            <person name="Bindschedler S."/>
            <person name="Junier P."/>
        </authorList>
    </citation>
    <scope>NUCLEOTIDE SEQUENCE [LARGE SCALE GENOMIC DNA]</scope>
    <source>
        <strain evidence="7 12">Ox1</strain>
    </source>
</reference>
<dbReference type="AlphaFoldDB" id="A0A375G2S4"/>
<evidence type="ECO:0000313" key="7">
    <source>
        <dbReference type="EMBL" id="QRQ95736.1"/>
    </source>
</evidence>
<dbReference type="FunFam" id="1.10.10.10:FF:000001">
    <property type="entry name" value="LysR family transcriptional regulator"/>
    <property type="match status" value="1"/>
</dbReference>
<sequence length="313" mass="34733">MRALELRQLRYFLILARELHFGRAAELAFVTQPALSQQLAKLEELVGVQLVMRDRRQVALTPAGVALRDGIDRALAEIDLALRRAREAGEHQAFELSLGMVEYTNLPFVPPALIRLQALYPEVKIVRHEMNGAQQMDALLREQIDVGFAVPVSDMPPGDVLGLDPLLVSGWALLMRKDHRLASLARLRVDDLAAERLVVPARAVNAPLYDALVARCKGHHFTPNFVYETMQAQMGIALVEQGLGVMLGATYVFSAVAQGLVYRLIDGLDPLVVHQFYRKSETNALILDFLDITAEEARRAQQRLDGAQAADEA</sequence>
<dbReference type="EMBL" id="CP069812">
    <property type="protein sequence ID" value="QRQ95736.1"/>
    <property type="molecule type" value="Genomic_DNA"/>
</dbReference>
<dbReference type="GeneID" id="303491872"/>
<accession>A0A375G2S4</accession>
<dbReference type="Proteomes" id="UP000256862">
    <property type="component" value="Chromosome CO2235"/>
</dbReference>
<evidence type="ECO:0000313" key="6">
    <source>
        <dbReference type="EMBL" id="QEZ46564.1"/>
    </source>
</evidence>